<evidence type="ECO:0000256" key="5">
    <source>
        <dbReference type="ARBA" id="ARBA00011738"/>
    </source>
</evidence>
<dbReference type="NCBIfam" id="TIGR01296">
    <property type="entry name" value="asd_B"/>
    <property type="match status" value="1"/>
</dbReference>
<dbReference type="InterPro" id="IPR012280">
    <property type="entry name" value="Semialdhyde_DH_dimer_dom"/>
</dbReference>
<dbReference type="PIRSF" id="PIRSF000148">
    <property type="entry name" value="ASA_dh"/>
    <property type="match status" value="1"/>
</dbReference>
<comment type="catalytic activity">
    <reaction evidence="14 15">
        <text>L-aspartate 4-semialdehyde + phosphate + NADP(+) = 4-phospho-L-aspartate + NADPH + H(+)</text>
        <dbReference type="Rhea" id="RHEA:24284"/>
        <dbReference type="ChEBI" id="CHEBI:15378"/>
        <dbReference type="ChEBI" id="CHEBI:43474"/>
        <dbReference type="ChEBI" id="CHEBI:57535"/>
        <dbReference type="ChEBI" id="CHEBI:57783"/>
        <dbReference type="ChEBI" id="CHEBI:58349"/>
        <dbReference type="ChEBI" id="CHEBI:537519"/>
        <dbReference type="EC" id="1.2.1.11"/>
    </reaction>
</comment>
<evidence type="ECO:0000313" key="17">
    <source>
        <dbReference type="EMBL" id="AKJ13278.1"/>
    </source>
</evidence>
<feature type="active site" description="Proton acceptor" evidence="15">
    <location>
        <position position="249"/>
    </location>
</feature>
<keyword evidence="18" id="KW-1185">Reference proteome</keyword>
<evidence type="ECO:0000256" key="4">
    <source>
        <dbReference type="ARBA" id="ARBA00010584"/>
    </source>
</evidence>
<feature type="binding site" evidence="15">
    <location>
        <begin position="41"/>
        <end position="42"/>
    </location>
    <ligand>
        <name>NADP(+)</name>
        <dbReference type="ChEBI" id="CHEBI:58349"/>
    </ligand>
</feature>
<evidence type="ECO:0000256" key="8">
    <source>
        <dbReference type="ARBA" id="ARBA00022697"/>
    </source>
</evidence>
<comment type="subunit">
    <text evidence="5 15">Homodimer.</text>
</comment>
<feature type="binding site" evidence="15">
    <location>
        <position position="319"/>
    </location>
    <ligand>
        <name>NADP(+)</name>
        <dbReference type="ChEBI" id="CHEBI:58349"/>
    </ligand>
</feature>
<evidence type="ECO:0000256" key="7">
    <source>
        <dbReference type="ARBA" id="ARBA00022605"/>
    </source>
</evidence>
<comment type="function">
    <text evidence="15">Catalyzes the NADPH-dependent formation of L-aspartate-semialdehyde (L-ASA) by the reductive dephosphorylation of L-aspartyl-4-phosphate.</text>
</comment>
<accession>A0ABM5TQC0</accession>
<dbReference type="Gene3D" id="3.40.50.720">
    <property type="entry name" value="NAD(P)-binding Rossmann-like Domain"/>
    <property type="match status" value="1"/>
</dbReference>
<evidence type="ECO:0000256" key="11">
    <source>
        <dbReference type="ARBA" id="ARBA00023002"/>
    </source>
</evidence>
<dbReference type="CDD" id="cd02316">
    <property type="entry name" value="VcASADH2_like_N"/>
    <property type="match status" value="1"/>
</dbReference>
<proteinExistence type="inferred from homology"/>
<reference evidence="17 18" key="1">
    <citation type="journal article" date="2015" name="ISME J.">
        <title>Draft Genome Sequence of Streptomyces incarnatus NRRL8089, which Produces the Nucleoside Antibiotic Sinefungin.</title>
        <authorList>
            <person name="Oshima K."/>
            <person name="Hattori M."/>
            <person name="Shimizu H."/>
            <person name="Fukuda K."/>
            <person name="Nemoto M."/>
            <person name="Inagaki K."/>
            <person name="Tamura T."/>
        </authorList>
    </citation>
    <scope>NUCLEOTIDE SEQUENCE [LARGE SCALE GENOMIC DNA]</scope>
    <source>
        <strain evidence="17 18">NRRL 8089</strain>
    </source>
</reference>
<dbReference type="InterPro" id="IPR005986">
    <property type="entry name" value="Asp_semialdehyde_DH_beta"/>
</dbReference>
<evidence type="ECO:0000256" key="12">
    <source>
        <dbReference type="ARBA" id="ARBA00023154"/>
    </source>
</evidence>
<evidence type="ECO:0000256" key="13">
    <source>
        <dbReference type="ARBA" id="ARBA00023167"/>
    </source>
</evidence>
<dbReference type="PANTHER" id="PTHR46278:SF2">
    <property type="entry name" value="ASPARTATE-SEMIALDEHYDE DEHYDROGENASE"/>
    <property type="match status" value="1"/>
</dbReference>
<dbReference type="SUPFAM" id="SSF55347">
    <property type="entry name" value="Glyceraldehyde-3-phosphate dehydrogenase-like, C-terminal domain"/>
    <property type="match status" value="1"/>
</dbReference>
<keyword evidence="8 15" id="KW-0791">Threonine biosynthesis</keyword>
<feature type="binding site" evidence="15">
    <location>
        <begin position="13"/>
        <end position="16"/>
    </location>
    <ligand>
        <name>NADP(+)</name>
        <dbReference type="ChEBI" id="CHEBI:58349"/>
    </ligand>
</feature>
<protein>
    <recommendedName>
        <fullName evidence="6 15">Aspartate-semialdehyde dehydrogenase</fullName>
        <shortName evidence="15">ASA dehydrogenase</shortName>
        <shortName evidence="15">ASADH</shortName>
        <ecNumber evidence="6 15">1.2.1.11</ecNumber>
    </recommendedName>
    <alternativeName>
        <fullName evidence="15">Aspartate-beta-semialdehyde dehydrogenase</fullName>
    </alternativeName>
</protein>
<evidence type="ECO:0000256" key="6">
    <source>
        <dbReference type="ARBA" id="ARBA00013120"/>
    </source>
</evidence>
<evidence type="ECO:0000313" key="18">
    <source>
        <dbReference type="Proteomes" id="UP000035366"/>
    </source>
</evidence>
<dbReference type="PANTHER" id="PTHR46278">
    <property type="entry name" value="DEHYDROGENASE, PUTATIVE-RELATED"/>
    <property type="match status" value="1"/>
</dbReference>
<dbReference type="EMBL" id="CP011497">
    <property type="protein sequence ID" value="AKJ13278.1"/>
    <property type="molecule type" value="Genomic_DNA"/>
</dbReference>
<keyword evidence="9 15" id="KW-0521">NADP</keyword>
<dbReference type="InterPro" id="IPR012080">
    <property type="entry name" value="Asp_semialdehyde_DH"/>
</dbReference>
<comment type="caution">
    <text evidence="15">Lacks conserved residue(s) required for the propagation of feature annotation.</text>
</comment>
<comment type="pathway">
    <text evidence="3 15">Amino-acid biosynthesis; L-threonine biosynthesis; L-threonine from L-aspartate: step 2/5.</text>
</comment>
<keyword evidence="10 15" id="KW-0220">Diaminopimelate biosynthesis</keyword>
<comment type="pathway">
    <text evidence="1 15">Amino-acid biosynthesis; L-methionine biosynthesis via de novo pathway; L-homoserine from L-aspartate: step 2/3.</text>
</comment>
<evidence type="ECO:0000256" key="1">
    <source>
        <dbReference type="ARBA" id="ARBA00005021"/>
    </source>
</evidence>
<feature type="domain" description="Semialdehyde dehydrogenase NAD-binding" evidence="16">
    <location>
        <begin position="6"/>
        <end position="122"/>
    </location>
</feature>
<organism evidence="17 18">
    <name type="scientific">Streptomyces incarnatus</name>
    <dbReference type="NCBI Taxonomy" id="665007"/>
    <lineage>
        <taxon>Bacteria</taxon>
        <taxon>Bacillati</taxon>
        <taxon>Actinomycetota</taxon>
        <taxon>Actinomycetes</taxon>
        <taxon>Kitasatosporales</taxon>
        <taxon>Streptomycetaceae</taxon>
        <taxon>Streptomyces</taxon>
    </lineage>
</organism>
<evidence type="ECO:0000256" key="3">
    <source>
        <dbReference type="ARBA" id="ARBA00005097"/>
    </source>
</evidence>
<keyword evidence="7 15" id="KW-0028">Amino-acid biosynthesis</keyword>
<evidence type="ECO:0000256" key="15">
    <source>
        <dbReference type="HAMAP-Rule" id="MF_02121"/>
    </source>
</evidence>
<evidence type="ECO:0000259" key="16">
    <source>
        <dbReference type="SMART" id="SM00859"/>
    </source>
</evidence>
<gene>
    <name evidence="15" type="primary">asd</name>
    <name evidence="17" type="ORF">ABB07_25570</name>
</gene>
<dbReference type="HAMAP" id="MF_02121">
    <property type="entry name" value="ASADH"/>
    <property type="match status" value="1"/>
</dbReference>
<dbReference type="EC" id="1.2.1.11" evidence="6 15"/>
<dbReference type="NCBIfam" id="NF011456">
    <property type="entry name" value="PRK14874.1"/>
    <property type="match status" value="1"/>
</dbReference>
<dbReference type="SMART" id="SM00859">
    <property type="entry name" value="Semialdhyde_dh"/>
    <property type="match status" value="1"/>
</dbReference>
<dbReference type="Pfam" id="PF02774">
    <property type="entry name" value="Semialdhyde_dhC"/>
    <property type="match status" value="1"/>
</dbReference>
<keyword evidence="13 15" id="KW-0486">Methionine biosynthesis</keyword>
<comment type="pathway">
    <text evidence="2 15">Amino-acid biosynthesis; L-lysine biosynthesis via DAP pathway; (S)-tetrahydrodipicolinate from L-aspartate: step 2/4.</text>
</comment>
<evidence type="ECO:0000256" key="10">
    <source>
        <dbReference type="ARBA" id="ARBA00022915"/>
    </source>
</evidence>
<dbReference type="Pfam" id="PF01118">
    <property type="entry name" value="Semialdhyde_dh"/>
    <property type="match status" value="1"/>
</dbReference>
<keyword evidence="12 15" id="KW-0457">Lysine biosynthesis</keyword>
<name>A0ABM5TQC0_9ACTN</name>
<evidence type="ECO:0000256" key="2">
    <source>
        <dbReference type="ARBA" id="ARBA00005076"/>
    </source>
</evidence>
<dbReference type="SUPFAM" id="SSF51735">
    <property type="entry name" value="NAD(P)-binding Rossmann-fold domains"/>
    <property type="match status" value="1"/>
</dbReference>
<evidence type="ECO:0000256" key="9">
    <source>
        <dbReference type="ARBA" id="ARBA00022857"/>
    </source>
</evidence>
<feature type="binding site" evidence="15">
    <location>
        <begin position="163"/>
        <end position="164"/>
    </location>
    <ligand>
        <name>NADP(+)</name>
        <dbReference type="ChEBI" id="CHEBI:58349"/>
    </ligand>
</feature>
<comment type="similarity">
    <text evidence="4 15">Belongs to the aspartate-semialdehyde dehydrogenase family.</text>
</comment>
<dbReference type="Gene3D" id="3.30.360.10">
    <property type="entry name" value="Dihydrodipicolinate Reductase, domain 2"/>
    <property type="match status" value="1"/>
</dbReference>
<feature type="binding site" evidence="15">
    <location>
        <position position="160"/>
    </location>
    <ligand>
        <name>substrate</name>
    </ligand>
</feature>
<evidence type="ECO:0000256" key="14">
    <source>
        <dbReference type="ARBA" id="ARBA00047891"/>
    </source>
</evidence>
<dbReference type="InterPro" id="IPR036291">
    <property type="entry name" value="NAD(P)-bd_dom_sf"/>
</dbReference>
<feature type="binding site" evidence="15">
    <location>
        <position position="242"/>
    </location>
    <ligand>
        <name>substrate</name>
    </ligand>
</feature>
<keyword evidence="11 15" id="KW-0560">Oxidoreductase</keyword>
<dbReference type="InterPro" id="IPR000534">
    <property type="entry name" value="Semialdehyde_DH_NAD-bd"/>
</dbReference>
<feature type="active site" description="Acyl-thioester intermediate" evidence="15">
    <location>
        <position position="133"/>
    </location>
</feature>
<feature type="binding site" evidence="15">
    <location>
        <position position="102"/>
    </location>
    <ligand>
        <name>phosphate</name>
        <dbReference type="ChEBI" id="CHEBI:43474"/>
    </ligand>
</feature>
<sequence length="345" mass="35994">MTGAPRIALVGGTGAVGRTFLELIAQRGFETSSIRLIASARSAGQVLPVPGGAEAVVEDLATCDFAGVDLAFFSAGTPISAEHAPRAAAAGALVVDNTNAFRMDPDSPLVVPQVNGHLLAERPKSGIVANPNCSTIPLARLLKPIQERYGLRRVTVSTYQAASGGGQSGIDELRADTAARLADPAAPAPGNSRFGPGLAFNVVPAIDRFLEHGGTLEEQKMRQESRRILGLDGLDLTATCVRVPVVNGHSEAVVIDTERAADAAEVAALLAGQEEVRVWTEGFPTPRTVTDQPDLVHVGRVRTDPENANRLLLWLVADNLRIGAALNALQIAEKAVSHGIVGGAL</sequence>
<dbReference type="Proteomes" id="UP000035366">
    <property type="component" value="Chromosome"/>
</dbReference>